<name>A0A0H5MIY5_YERIN</name>
<organism evidence="2 3">
    <name type="scientific">Yersinia intermedia</name>
    <dbReference type="NCBI Taxonomy" id="631"/>
    <lineage>
        <taxon>Bacteria</taxon>
        <taxon>Pseudomonadati</taxon>
        <taxon>Pseudomonadota</taxon>
        <taxon>Gammaproteobacteria</taxon>
        <taxon>Enterobacterales</taxon>
        <taxon>Yersiniaceae</taxon>
        <taxon>Yersinia</taxon>
    </lineage>
</organism>
<evidence type="ECO:0000256" key="1">
    <source>
        <dbReference type="SAM" id="Phobius"/>
    </source>
</evidence>
<sequence length="125" mass="13032">MPANVSPVATPVVVIVPPTKFNNVFDRTLTPVPALALMAPPVLSTLMVCDGPEVELEEMAIPAVVLLIVPLLATLMVAVPVLVADIPVAAVMVPVALFSNTTFPLPAWEAEIPAVATFMAAPELI</sequence>
<dbReference type="Proteomes" id="UP000043316">
    <property type="component" value="Unassembled WGS sequence"/>
</dbReference>
<reference evidence="3" key="1">
    <citation type="submission" date="2015-03" db="EMBL/GenBank/DDBJ databases">
        <authorList>
            <consortium name="Pathogen Informatics"/>
        </authorList>
    </citation>
    <scope>NUCLEOTIDE SEQUENCE [LARGE SCALE GENOMIC DNA]</scope>
    <source>
        <strain evidence="3">R148</strain>
    </source>
</reference>
<evidence type="ECO:0000313" key="3">
    <source>
        <dbReference type="Proteomes" id="UP000043316"/>
    </source>
</evidence>
<keyword evidence="1" id="KW-1133">Transmembrane helix</keyword>
<feature type="transmembrane region" description="Helical" evidence="1">
    <location>
        <begin position="60"/>
        <end position="83"/>
    </location>
</feature>
<evidence type="ECO:0000313" key="2">
    <source>
        <dbReference type="EMBL" id="CRY57056.1"/>
    </source>
</evidence>
<dbReference type="AlphaFoldDB" id="A0A0H5MIY5"/>
<accession>A0A0H5MIY5</accession>
<keyword evidence="1" id="KW-0812">Transmembrane</keyword>
<gene>
    <name evidence="2" type="ORF">ERS008476_04103</name>
</gene>
<keyword evidence="1" id="KW-0472">Membrane</keyword>
<dbReference type="EMBL" id="CWJI01000021">
    <property type="protein sequence ID" value="CRY57056.1"/>
    <property type="molecule type" value="Genomic_DNA"/>
</dbReference>
<protein>
    <submittedName>
        <fullName evidence="2">Uncharacterized protein</fullName>
    </submittedName>
</protein>
<proteinExistence type="predicted"/>